<organism evidence="7 9">
    <name type="scientific">Rotaria sordida</name>
    <dbReference type="NCBI Taxonomy" id="392033"/>
    <lineage>
        <taxon>Eukaryota</taxon>
        <taxon>Metazoa</taxon>
        <taxon>Spiralia</taxon>
        <taxon>Gnathifera</taxon>
        <taxon>Rotifera</taxon>
        <taxon>Eurotatoria</taxon>
        <taxon>Bdelloidea</taxon>
        <taxon>Philodinida</taxon>
        <taxon>Philodinidae</taxon>
        <taxon>Rotaria</taxon>
    </lineage>
</organism>
<evidence type="ECO:0000313" key="9">
    <source>
        <dbReference type="Proteomes" id="UP000663854"/>
    </source>
</evidence>
<dbReference type="PANTHER" id="PTHR46309">
    <property type="entry name" value="PHD FINGER PROTEIN 12"/>
    <property type="match status" value="1"/>
</dbReference>
<reference evidence="7" key="1">
    <citation type="submission" date="2021-02" db="EMBL/GenBank/DDBJ databases">
        <authorList>
            <person name="Nowell W R."/>
        </authorList>
    </citation>
    <scope>NUCLEOTIDE SEQUENCE</scope>
</reference>
<dbReference type="PROSITE" id="PS50006">
    <property type="entry name" value="FHA_DOMAIN"/>
    <property type="match status" value="1"/>
</dbReference>
<dbReference type="CDD" id="cd15534">
    <property type="entry name" value="PHD2_PHF12_Rco1"/>
    <property type="match status" value="1"/>
</dbReference>
<gene>
    <name evidence="8" type="ORF">JXQ802_LOCUS26830</name>
    <name evidence="7" type="ORF">PYM288_LOCUS17969</name>
</gene>
<keyword evidence="2 4" id="KW-0863">Zinc-finger</keyword>
<keyword evidence="1" id="KW-0479">Metal-binding</keyword>
<dbReference type="InterPro" id="IPR019787">
    <property type="entry name" value="Znf_PHD-finger"/>
</dbReference>
<dbReference type="PROSITE" id="PS01359">
    <property type="entry name" value="ZF_PHD_1"/>
    <property type="match status" value="1"/>
</dbReference>
<evidence type="ECO:0000259" key="6">
    <source>
        <dbReference type="PROSITE" id="PS50016"/>
    </source>
</evidence>
<dbReference type="EMBL" id="CAJNOH010000528">
    <property type="protein sequence ID" value="CAF1067311.1"/>
    <property type="molecule type" value="Genomic_DNA"/>
</dbReference>
<evidence type="ECO:0000256" key="4">
    <source>
        <dbReference type="PROSITE-ProRule" id="PRU00146"/>
    </source>
</evidence>
<evidence type="ECO:0000256" key="2">
    <source>
        <dbReference type="ARBA" id="ARBA00022771"/>
    </source>
</evidence>
<dbReference type="InterPro" id="IPR019786">
    <property type="entry name" value="Zinc_finger_PHD-type_CS"/>
</dbReference>
<dbReference type="Proteomes" id="UP000663870">
    <property type="component" value="Unassembled WGS sequence"/>
</dbReference>
<dbReference type="GO" id="GO:0000122">
    <property type="term" value="P:negative regulation of transcription by RNA polymerase II"/>
    <property type="evidence" value="ECO:0007669"/>
    <property type="project" value="TreeGrafter"/>
</dbReference>
<keyword evidence="10" id="KW-1185">Reference proteome</keyword>
<dbReference type="InterPro" id="IPR013083">
    <property type="entry name" value="Znf_RING/FYVE/PHD"/>
</dbReference>
<dbReference type="Pfam" id="PF00628">
    <property type="entry name" value="PHD"/>
    <property type="match status" value="2"/>
</dbReference>
<dbReference type="AlphaFoldDB" id="A0A814LL23"/>
<proteinExistence type="predicted"/>
<dbReference type="InterPro" id="IPR001965">
    <property type="entry name" value="Znf_PHD"/>
</dbReference>
<feature type="domain" description="PHD-type" evidence="6">
    <location>
        <begin position="110"/>
        <end position="160"/>
    </location>
</feature>
<dbReference type="SMART" id="SM00249">
    <property type="entry name" value="PHD"/>
    <property type="match status" value="2"/>
</dbReference>
<dbReference type="GO" id="GO:0008270">
    <property type="term" value="F:zinc ion binding"/>
    <property type="evidence" value="ECO:0007669"/>
    <property type="project" value="UniProtKB-KW"/>
</dbReference>
<evidence type="ECO:0008006" key="11">
    <source>
        <dbReference type="Google" id="ProtNLM"/>
    </source>
</evidence>
<evidence type="ECO:0000313" key="7">
    <source>
        <dbReference type="EMBL" id="CAF1067311.1"/>
    </source>
</evidence>
<keyword evidence="3" id="KW-0862">Zinc</keyword>
<dbReference type="InterPro" id="IPR000253">
    <property type="entry name" value="FHA_dom"/>
</dbReference>
<dbReference type="GO" id="GO:0003714">
    <property type="term" value="F:transcription corepressor activity"/>
    <property type="evidence" value="ECO:0007669"/>
    <property type="project" value="InterPro"/>
</dbReference>
<evidence type="ECO:0000313" key="8">
    <source>
        <dbReference type="EMBL" id="CAF1248164.1"/>
    </source>
</evidence>
<dbReference type="InterPro" id="IPR042163">
    <property type="entry name" value="PHF12"/>
</dbReference>
<dbReference type="InterPro" id="IPR011011">
    <property type="entry name" value="Znf_FYVE_PHD"/>
</dbReference>
<dbReference type="PROSITE" id="PS50016">
    <property type="entry name" value="ZF_PHD_2"/>
    <property type="match status" value="2"/>
</dbReference>
<evidence type="ECO:0000256" key="3">
    <source>
        <dbReference type="ARBA" id="ARBA00022833"/>
    </source>
</evidence>
<feature type="domain" description="FHA" evidence="5">
    <location>
        <begin position="587"/>
        <end position="644"/>
    </location>
</feature>
<sequence length="704" mass="82241">MMNHTNDFLSSSNYEINDSAKCHPNTNDNTIITINKRLKSKNITSITINETRSTKRFNKKSKINDIKKKRLIHSISNNNNNSTKKLKSYSHYITSNKNETHIHHHHMINNNYCNSCGECFGEMISCNICLTTFHIFCINPPLSKEDISKNSYFCENCQTIKKTQQDLINQNKHQKIIRPFSFNPKKFLHSNTSKKTQQYHSKLEQLKLPTASNGQSLIQPSGEIKFRATTNNNNNKSLLLSSSNLKRKRIDSSSIKIPNTHLEILHCLFLSCQTEEFHGPIYNYNQKISLTLEKYCFICRKSSLKQGPSIHCDYCSLTYHLDCLTPPMISLPLVNEKWMCPNHIEPILDRNLIKNKIFSTNERVKIYHQYSQIEQNIILQEFTHIKQIKNNLLSNTINNYQLEHINISQIPKTIEDFYFKANLKEKNIYEIKINNLKEEKIVQTSPIFNQTSFAYDPCIWDILQAILNHIVNNHIYEFSSINYSFIKNDYLTKPSSENECNTFNTIDTLLQALNEPNSTLEQCTKNKINDCNVLTTTDEDSFEQKQISTSLTNIFSHLIDLSQFRLSHAALIHLHSQNIIYIRKYVIWFGSSLLNDICLKNFNHSHTCQYISERHACLYYDRKNNIFELLNYSEYGTIVNDLRYGLNIITDNDNNNNNKQENEKCYYLTKSYSHSSWDGPAQIEQGTVIKIGCHEFLFYRHIVR</sequence>
<name>A0A814LL23_9BILA</name>
<dbReference type="Gene3D" id="3.30.40.10">
    <property type="entry name" value="Zinc/RING finger domain, C3HC4 (zinc finger)"/>
    <property type="match status" value="2"/>
</dbReference>
<dbReference type="Proteomes" id="UP000663854">
    <property type="component" value="Unassembled WGS sequence"/>
</dbReference>
<dbReference type="Gene3D" id="2.60.200.20">
    <property type="match status" value="1"/>
</dbReference>
<dbReference type="SUPFAM" id="SSF57903">
    <property type="entry name" value="FYVE/PHD zinc finger"/>
    <property type="match status" value="2"/>
</dbReference>
<dbReference type="InterPro" id="IPR008984">
    <property type="entry name" value="SMAD_FHA_dom_sf"/>
</dbReference>
<comment type="caution">
    <text evidence="7">The sequence shown here is derived from an EMBL/GenBank/DDBJ whole genome shotgun (WGS) entry which is preliminary data.</text>
</comment>
<evidence type="ECO:0000256" key="1">
    <source>
        <dbReference type="ARBA" id="ARBA00022723"/>
    </source>
</evidence>
<evidence type="ECO:0000259" key="5">
    <source>
        <dbReference type="PROSITE" id="PS50006"/>
    </source>
</evidence>
<dbReference type="SUPFAM" id="SSF49879">
    <property type="entry name" value="SMAD/FHA domain"/>
    <property type="match status" value="1"/>
</dbReference>
<protein>
    <recommendedName>
        <fullName evidence="11">FHA domain-containing protein</fullName>
    </recommendedName>
</protein>
<dbReference type="GO" id="GO:0070822">
    <property type="term" value="C:Sin3-type complex"/>
    <property type="evidence" value="ECO:0007669"/>
    <property type="project" value="TreeGrafter"/>
</dbReference>
<accession>A0A814LL23</accession>
<dbReference type="PANTHER" id="PTHR46309:SF1">
    <property type="entry name" value="PHD FINGER PROTEIN 12"/>
    <property type="match status" value="1"/>
</dbReference>
<evidence type="ECO:0000313" key="10">
    <source>
        <dbReference type="Proteomes" id="UP000663870"/>
    </source>
</evidence>
<dbReference type="EMBL" id="CAJNOL010000952">
    <property type="protein sequence ID" value="CAF1248164.1"/>
    <property type="molecule type" value="Genomic_DNA"/>
</dbReference>
<feature type="domain" description="PHD-type" evidence="6">
    <location>
        <begin position="293"/>
        <end position="346"/>
    </location>
</feature>